<proteinExistence type="predicted"/>
<gene>
    <name evidence="2" type="primary">ND1</name>
</gene>
<organism evidence="2">
    <name type="scientific">Venturia canescens</name>
    <dbReference type="NCBI Taxonomy" id="32260"/>
    <lineage>
        <taxon>Eukaryota</taxon>
        <taxon>Metazoa</taxon>
        <taxon>Ecdysozoa</taxon>
        <taxon>Arthropoda</taxon>
        <taxon>Hexapoda</taxon>
        <taxon>Insecta</taxon>
        <taxon>Pterygota</taxon>
        <taxon>Neoptera</taxon>
        <taxon>Endopterygota</taxon>
        <taxon>Hymenoptera</taxon>
        <taxon>Apocrita</taxon>
        <taxon>Ichneumonoidea</taxon>
        <taxon>Ichneumonidae</taxon>
        <taxon>Campopleginae</taxon>
        <taxon>Dusona group</taxon>
        <taxon>Venturia</taxon>
    </lineage>
</organism>
<name>C4NCI0_9HYME</name>
<dbReference type="AlphaFoldDB" id="C4NCI0"/>
<reference evidence="2" key="1">
    <citation type="journal article" date="2009" name="Mol. Biol. Evol.">
        <title>Characterization of 67 mitochondrial tRNA gene rearrangements in the Hymenoptera suggests that mitochondrial tRNA gene position is selectively neutral.</title>
        <authorList>
            <person name="Dowton M."/>
            <person name="Cameron S.L."/>
            <person name="Dowavic J.I."/>
            <person name="Austin A.D."/>
            <person name="Whiting M.F."/>
        </authorList>
    </citation>
    <scope>NUCLEOTIDE SEQUENCE</scope>
</reference>
<evidence type="ECO:0000256" key="1">
    <source>
        <dbReference type="SAM" id="Phobius"/>
    </source>
</evidence>
<keyword evidence="1" id="KW-1133">Transmembrane helix</keyword>
<keyword evidence="1" id="KW-0812">Transmembrane</keyword>
<feature type="non-terminal residue" evidence="2">
    <location>
        <position position="33"/>
    </location>
</feature>
<keyword evidence="2" id="KW-0496">Mitochondrion</keyword>
<keyword evidence="1" id="KW-0472">Membrane</keyword>
<reference evidence="2" key="2">
    <citation type="journal article" date="2009" name="Mol. Phylogenet. Evol.">
        <title>Phylogenetic approaches for the analysis of mitochondrial genome sequence data in the Hymenoptera--a lineage with both rapidly and slowly evolving mitochondrial genomes.</title>
        <authorList>
            <person name="Dowton M."/>
            <person name="Cameron S.L."/>
            <person name="Austin A.D."/>
            <person name="Whiting M.F."/>
        </authorList>
    </citation>
    <scope>NUCLEOTIDE SEQUENCE</scope>
</reference>
<feature type="transmembrane region" description="Helical" evidence="1">
    <location>
        <begin position="6"/>
        <end position="29"/>
    </location>
</feature>
<sequence>MYKYYFLTFIFLLILMFMILLSVAFLTLFERKI</sequence>
<accession>C4NCI0</accession>
<evidence type="ECO:0000313" key="2">
    <source>
        <dbReference type="EMBL" id="ACJ69624.1"/>
    </source>
</evidence>
<dbReference type="EMBL" id="FJ478176">
    <property type="protein sequence ID" value="ACJ69624.1"/>
    <property type="molecule type" value="Genomic_DNA"/>
</dbReference>
<geneLocation type="mitochondrion" evidence="2"/>
<protein>
    <submittedName>
        <fullName evidence="2">NADH dehydrogenase subunit 1</fullName>
    </submittedName>
</protein>